<keyword evidence="2" id="KW-0479">Metal-binding</keyword>
<dbReference type="InterPro" id="IPR000917">
    <property type="entry name" value="Sulfatase_N"/>
</dbReference>
<dbReference type="InterPro" id="IPR050738">
    <property type="entry name" value="Sulfatase"/>
</dbReference>
<dbReference type="PROSITE" id="PS51257">
    <property type="entry name" value="PROKAR_LIPOPROTEIN"/>
    <property type="match status" value="1"/>
</dbReference>
<dbReference type="CDD" id="cd16025">
    <property type="entry name" value="PAS_like"/>
    <property type="match status" value="1"/>
</dbReference>
<dbReference type="PANTHER" id="PTHR42693">
    <property type="entry name" value="ARYLSULFATASE FAMILY MEMBER"/>
    <property type="match status" value="1"/>
</dbReference>
<dbReference type="Pfam" id="PF00884">
    <property type="entry name" value="Sulfatase"/>
    <property type="match status" value="1"/>
</dbReference>
<evidence type="ECO:0000313" key="7">
    <source>
        <dbReference type="Proteomes" id="UP001324380"/>
    </source>
</evidence>
<comment type="similarity">
    <text evidence="1">Belongs to the sulfatase family.</text>
</comment>
<dbReference type="EC" id="3.1.6.-" evidence="6"/>
<dbReference type="Gene3D" id="3.40.720.10">
    <property type="entry name" value="Alkaline Phosphatase, subunit A"/>
    <property type="match status" value="1"/>
</dbReference>
<evidence type="ECO:0000313" key="6">
    <source>
        <dbReference type="EMBL" id="WPU91905.1"/>
    </source>
</evidence>
<feature type="domain" description="Sulfatase N-terminal" evidence="5">
    <location>
        <begin position="34"/>
        <end position="456"/>
    </location>
</feature>
<dbReference type="RefSeq" id="WP_321561071.1">
    <property type="nucleotide sequence ID" value="NZ_CP139558.1"/>
</dbReference>
<keyword evidence="7" id="KW-1185">Reference proteome</keyword>
<dbReference type="Gene3D" id="3.30.1120.10">
    <property type="match status" value="1"/>
</dbReference>
<name>A0ABZ0TFE9_9SPHI</name>
<dbReference type="PROSITE" id="PS00149">
    <property type="entry name" value="SULFATASE_2"/>
    <property type="match status" value="1"/>
</dbReference>
<accession>A0ABZ0TFE9</accession>
<keyword evidence="4" id="KW-0106">Calcium</keyword>
<dbReference type="EMBL" id="CP139558">
    <property type="protein sequence ID" value="WPU91905.1"/>
    <property type="molecule type" value="Genomic_DNA"/>
</dbReference>
<protein>
    <submittedName>
        <fullName evidence="6">Arylsulfatase</fullName>
        <ecNumber evidence="6">3.1.6.-</ecNumber>
    </submittedName>
</protein>
<evidence type="ECO:0000256" key="3">
    <source>
        <dbReference type="ARBA" id="ARBA00022801"/>
    </source>
</evidence>
<evidence type="ECO:0000259" key="5">
    <source>
        <dbReference type="Pfam" id="PF00884"/>
    </source>
</evidence>
<evidence type="ECO:0000256" key="4">
    <source>
        <dbReference type="ARBA" id="ARBA00022837"/>
    </source>
</evidence>
<keyword evidence="3 6" id="KW-0378">Hydrolase</keyword>
<evidence type="ECO:0000256" key="2">
    <source>
        <dbReference type="ARBA" id="ARBA00022723"/>
    </source>
</evidence>
<dbReference type="InterPro" id="IPR024607">
    <property type="entry name" value="Sulfatase_CS"/>
</dbReference>
<dbReference type="InterPro" id="IPR017850">
    <property type="entry name" value="Alkaline_phosphatase_core_sf"/>
</dbReference>
<reference evidence="6 7" key="1">
    <citation type="submission" date="2023-11" db="EMBL/GenBank/DDBJ databases">
        <title>Analysis of the Genomes of Mucilaginibacter gossypii cycad 4 and M. sabulilitoris SNA2: microbes with the potential for plant growth promotion.</title>
        <authorList>
            <person name="Hirsch A.M."/>
            <person name="Humm E."/>
            <person name="Rubbi M."/>
            <person name="Del Vecchio G."/>
            <person name="Ha S.M."/>
            <person name="Pellegrini M."/>
            <person name="Gunsalus R.P."/>
        </authorList>
    </citation>
    <scope>NUCLEOTIDE SEQUENCE [LARGE SCALE GENOMIC DNA]</scope>
    <source>
        <strain evidence="6 7">SNA2</strain>
    </source>
</reference>
<evidence type="ECO:0000256" key="1">
    <source>
        <dbReference type="ARBA" id="ARBA00008779"/>
    </source>
</evidence>
<gene>
    <name evidence="6" type="ORF">SNE25_21545</name>
</gene>
<sequence length="563" mass="63678">MIKRISLYAVALLIGCLFMFFKKPVNNNPKDSRPSIVIIMADDLGFSDIGCYGSEIHTPNIDYLAAHGLRYTRFYNTSRCCPTRASLLTGLYNQRAGIGNMTDQEDEPGYLGHLSENSVTIAEVLKSAGYHTAMSGKWHVSNTIGQKDAKEQLKWLNHQAYYDTFSPLAQYPTSRGFEKFFGTIWGVIDYFDPFSLVSGTTPIRNVPKNYYHTDAINDTAAAYIKQFSKEDKPFFLYVAENAPHWPLMALPEDIAKYKDTYKVGWDSIRARRYNKQVKAGLIDPIKTPLSPRWGDNLRWEDNPDKDWDAAAMAVHAAMIDRMDQGIGRIIKALKETGRLDNTLIVFLSDNGASNENCTAYGPGFDRPDQTRTGEKIVYDLKKQVISGKETSYASIGQRWANVANTPYRYWKAESFEGGIHTPMIAFWPEGITVKGGSLSNQLGHVKDFMATFVAVAKAKYPTQYKGLAVIPTQGQSLAGSFKGHITTDEPLFNEHFGARYVRYQDWKLVSLAKDTTWNLFHIADDETETKEVSAKYPDRVKQMAFMWHQWAAENNVYPKPHSK</sequence>
<organism evidence="6 7">
    <name type="scientific">Mucilaginibacter sabulilitoris</name>
    <dbReference type="NCBI Taxonomy" id="1173583"/>
    <lineage>
        <taxon>Bacteria</taxon>
        <taxon>Pseudomonadati</taxon>
        <taxon>Bacteroidota</taxon>
        <taxon>Sphingobacteriia</taxon>
        <taxon>Sphingobacteriales</taxon>
        <taxon>Sphingobacteriaceae</taxon>
        <taxon>Mucilaginibacter</taxon>
    </lineage>
</organism>
<dbReference type="GO" id="GO:0016787">
    <property type="term" value="F:hydrolase activity"/>
    <property type="evidence" value="ECO:0007669"/>
    <property type="project" value="UniProtKB-KW"/>
</dbReference>
<dbReference type="PANTHER" id="PTHR42693:SF53">
    <property type="entry name" value="ENDO-4-O-SULFATASE"/>
    <property type="match status" value="1"/>
</dbReference>
<dbReference type="SUPFAM" id="SSF53649">
    <property type="entry name" value="Alkaline phosphatase-like"/>
    <property type="match status" value="1"/>
</dbReference>
<proteinExistence type="inferred from homology"/>
<dbReference type="Proteomes" id="UP001324380">
    <property type="component" value="Chromosome"/>
</dbReference>